<dbReference type="InterPro" id="IPR011051">
    <property type="entry name" value="RmlC_Cupin_sf"/>
</dbReference>
<protein>
    <submittedName>
        <fullName evidence="5">Pirin family protein</fullName>
    </submittedName>
</protein>
<dbReference type="EMBL" id="JBBHLC010000061">
    <property type="protein sequence ID" value="MEJ5865083.1"/>
    <property type="molecule type" value="Genomic_DNA"/>
</dbReference>
<dbReference type="PIRSF" id="PIRSF006232">
    <property type="entry name" value="Pirin"/>
    <property type="match status" value="1"/>
</dbReference>
<dbReference type="Gene3D" id="2.60.120.10">
    <property type="entry name" value="Jelly Rolls"/>
    <property type="match status" value="2"/>
</dbReference>
<dbReference type="InterPro" id="IPR008778">
    <property type="entry name" value="Pirin_C_dom"/>
</dbReference>
<reference evidence="5 6" key="1">
    <citation type="submission" date="2024-02" db="EMBL/GenBank/DDBJ databases">
        <title>Identification of pathogenicity and growth-promoting function of Pseudomonas putida variant.</title>
        <authorList>
            <person name="Sun J."/>
        </authorList>
    </citation>
    <scope>NUCLEOTIDE SEQUENCE [LARGE SCALE GENOMIC DNA]</scope>
    <source>
        <strain evidence="5 6">A03</strain>
    </source>
</reference>
<evidence type="ECO:0000256" key="1">
    <source>
        <dbReference type="ARBA" id="ARBA00008416"/>
    </source>
</evidence>
<evidence type="ECO:0000313" key="6">
    <source>
        <dbReference type="Proteomes" id="UP001380290"/>
    </source>
</evidence>
<feature type="domain" description="Pirin N-terminal" evidence="3">
    <location>
        <begin position="22"/>
        <end position="127"/>
    </location>
</feature>
<dbReference type="InterPro" id="IPR012093">
    <property type="entry name" value="Pirin"/>
</dbReference>
<name>A0ABU8QWN9_9PSED</name>
<comment type="caution">
    <text evidence="5">The sequence shown here is derived from an EMBL/GenBank/DDBJ whole genome shotgun (WGS) entry which is preliminary data.</text>
</comment>
<dbReference type="Pfam" id="PF05726">
    <property type="entry name" value="Pirin_C"/>
    <property type="match status" value="1"/>
</dbReference>
<dbReference type="RefSeq" id="WP_339600108.1">
    <property type="nucleotide sequence ID" value="NZ_JBBHLC010000061.1"/>
</dbReference>
<organism evidence="5 6">
    <name type="scientific">Pseudomonas farsensis</name>
    <dbReference type="NCBI Taxonomy" id="2745492"/>
    <lineage>
        <taxon>Bacteria</taxon>
        <taxon>Pseudomonadati</taxon>
        <taxon>Pseudomonadota</taxon>
        <taxon>Gammaproteobacteria</taxon>
        <taxon>Pseudomonadales</taxon>
        <taxon>Pseudomonadaceae</taxon>
        <taxon>Pseudomonas</taxon>
    </lineage>
</organism>
<dbReference type="InterPro" id="IPR003829">
    <property type="entry name" value="Pirin_N_dom"/>
</dbReference>
<evidence type="ECO:0000313" key="5">
    <source>
        <dbReference type="EMBL" id="MEJ5865083.1"/>
    </source>
</evidence>
<dbReference type="CDD" id="cd02247">
    <property type="entry name" value="cupin_pirin_C"/>
    <property type="match status" value="1"/>
</dbReference>
<sequence>MKTIQGIYQNPNAHWVGDGFPVRSLFTYDNLARHISPFLLLDYAGPHHFTPTTQRRGVGQHPHRGFETVTIVYQGELEHRDSTGAGGLIGPGDVQWMTAAGGIIHEEFHSPAFASSGGPMEMVQLWVNLPAKDKRAAAGYQTLLAADIPHVELENQAGSARVIAGRYQGHQGPAQTFTEMDVWDLRLNAGASLQLPLVAGRNAALVVMRGELRVNGERDAGPASLVLLERDGDRVHIEALEGTSVLLLSGEPIDEPIVGYGPFVMNSQAEIAESFDDFHAGRFGQMGGSERGPAH</sequence>
<dbReference type="SUPFAM" id="SSF51182">
    <property type="entry name" value="RmlC-like cupins"/>
    <property type="match status" value="1"/>
</dbReference>
<proteinExistence type="inferred from homology"/>
<dbReference type="InterPro" id="IPR014710">
    <property type="entry name" value="RmlC-like_jellyroll"/>
</dbReference>
<dbReference type="Proteomes" id="UP001380290">
    <property type="component" value="Unassembled WGS sequence"/>
</dbReference>
<dbReference type="Pfam" id="PF02678">
    <property type="entry name" value="Pirin"/>
    <property type="match status" value="1"/>
</dbReference>
<dbReference type="InterPro" id="IPR053186">
    <property type="entry name" value="QDO-related"/>
</dbReference>
<feature type="domain" description="Pirin C-terminal" evidence="4">
    <location>
        <begin position="182"/>
        <end position="284"/>
    </location>
</feature>
<gene>
    <name evidence="5" type="ORF">V7S98_17850</name>
</gene>
<dbReference type="CDD" id="cd02909">
    <property type="entry name" value="cupin_pirin_N"/>
    <property type="match status" value="1"/>
</dbReference>
<accession>A0ABU8QWN9</accession>
<evidence type="ECO:0000259" key="3">
    <source>
        <dbReference type="Pfam" id="PF02678"/>
    </source>
</evidence>
<dbReference type="PANTHER" id="PTHR43594">
    <property type="entry name" value="QUERCETIN 2,3-DIOXYGENASE"/>
    <property type="match status" value="1"/>
</dbReference>
<evidence type="ECO:0000256" key="2">
    <source>
        <dbReference type="RuleBase" id="RU003457"/>
    </source>
</evidence>
<dbReference type="PANTHER" id="PTHR43594:SF1">
    <property type="entry name" value="QUERCETIN 2,3-DIOXYGENASE PA2418-RELATED"/>
    <property type="match status" value="1"/>
</dbReference>
<comment type="similarity">
    <text evidence="1 2">Belongs to the pirin family.</text>
</comment>
<evidence type="ECO:0000259" key="4">
    <source>
        <dbReference type="Pfam" id="PF05726"/>
    </source>
</evidence>
<keyword evidence="6" id="KW-1185">Reference proteome</keyword>